<dbReference type="AlphaFoldDB" id="A0A269P9Q3"/>
<proteinExistence type="predicted"/>
<reference evidence="1 2" key="1">
    <citation type="submission" date="2017-08" db="EMBL/GenBank/DDBJ databases">
        <authorList>
            <person name="de Groot N.N."/>
        </authorList>
    </citation>
    <scope>NUCLEOTIDE SEQUENCE [LARGE SCALE GENOMIC DNA]</scope>
    <source>
        <strain evidence="1 2">NBT06-6</strain>
    </source>
</reference>
<evidence type="ECO:0000313" key="2">
    <source>
        <dbReference type="Proteomes" id="UP000215771"/>
    </source>
</evidence>
<comment type="caution">
    <text evidence="1">The sequence shown here is derived from an EMBL/GenBank/DDBJ whole genome shotgun (WGS) entry which is preliminary data.</text>
</comment>
<evidence type="ECO:0000313" key="1">
    <source>
        <dbReference type="EMBL" id="PAJ67175.1"/>
    </source>
</evidence>
<organism evidence="1 2">
    <name type="scientific">Corynebacterium hadale</name>
    <dbReference type="NCBI Taxonomy" id="2026255"/>
    <lineage>
        <taxon>Bacteria</taxon>
        <taxon>Bacillati</taxon>
        <taxon>Actinomycetota</taxon>
        <taxon>Actinomycetes</taxon>
        <taxon>Mycobacteriales</taxon>
        <taxon>Corynebacteriaceae</taxon>
        <taxon>Corynebacterium</taxon>
    </lineage>
</organism>
<dbReference type="EMBL" id="NQMQ01000074">
    <property type="protein sequence ID" value="PAJ67175.1"/>
    <property type="molecule type" value="Genomic_DNA"/>
</dbReference>
<name>A0A269P9Q3_9CORY</name>
<accession>A0A269P9Q3</accession>
<sequence>MQVLVKNTELAFFLSGAKAEGCAIADTVGKANAVFCFVIRKDELSVSSPKSHCSGGRLLANRKFEVDNIFGVRLEVHTDTTFNGDAIDFKRALSKL</sequence>
<dbReference type="Proteomes" id="UP000215771">
    <property type="component" value="Unassembled WGS sequence"/>
</dbReference>
<gene>
    <name evidence="1" type="ORF">CIG21_12440</name>
</gene>
<protein>
    <submittedName>
        <fullName evidence="1">Uncharacterized protein</fullName>
    </submittedName>
</protein>